<proteinExistence type="predicted"/>
<evidence type="ECO:0000313" key="1">
    <source>
        <dbReference type="EMBL" id="TWI95616.1"/>
    </source>
</evidence>
<dbReference type="Gene3D" id="3.40.50.1820">
    <property type="entry name" value="alpha/beta hydrolase"/>
    <property type="match status" value="1"/>
</dbReference>
<evidence type="ECO:0008006" key="3">
    <source>
        <dbReference type="Google" id="ProtNLM"/>
    </source>
</evidence>
<accession>A0A562TR98</accession>
<sequence>MDSAKTYTLINIAFISALKENCIGAILSLVLLLNTINVTAQSVSSPAELMQQGEAYYHRKDFLTSALLYGKAVKLLPDTAIGSSRYMAAYNGACSWVLSGQPDSAFVLLNIIAKETNFASFYSQMIKDSDLNTLHPDARWQRLCIIMKYYSDQLAHERMQQEFNLNDTTKRINNCIFNNNKYWSERAAKLSIKSLYKTIANFNDFPDAPRKGCWTLYHIKVNDTLSVPYLIHIPAQYNPKKKSPLYIFLHGGVGRSEFSDPLDEIQLETPLLKRVLQQQAFVILPFADKNFNWLYHQQAFNAVLKEIKEAKGLYNINNNKIYIGGHSDGGRGSFWFALHQRTPFAAFFALNYFPTLLNGNTPLRNLKNIVPFLGISGIQDQGFNFKQITQFVEYGRSTGANWNNLGLEGAHTLPYDKPDSVYFLFDQIIKYNRNPIPSKLEWETENLNNSECYWLKVTELDTGKVSETWHKPLNPNITSIKSGKDEIRDLNKKKSGAVIAEIKGNHIYIKASRIRSLEILVPEPWSEKYRHLVIYVNNKPGHKVSINPTKSILLGDFLQRLDREFLIVDQIKISI</sequence>
<dbReference type="RefSeq" id="WP_144916010.1">
    <property type="nucleotide sequence ID" value="NZ_VLLI01000015.1"/>
</dbReference>
<dbReference type="InterPro" id="IPR029058">
    <property type="entry name" value="AB_hydrolase_fold"/>
</dbReference>
<dbReference type="AlphaFoldDB" id="A0A562TR98"/>
<comment type="caution">
    <text evidence="1">The sequence shown here is derived from an EMBL/GenBank/DDBJ whole genome shotgun (WGS) entry which is preliminary data.</text>
</comment>
<organism evidence="1 2">
    <name type="scientific">Mucilaginibacter frigoritolerans</name>
    <dbReference type="NCBI Taxonomy" id="652788"/>
    <lineage>
        <taxon>Bacteria</taxon>
        <taxon>Pseudomonadati</taxon>
        <taxon>Bacteroidota</taxon>
        <taxon>Sphingobacteriia</taxon>
        <taxon>Sphingobacteriales</taxon>
        <taxon>Sphingobacteriaceae</taxon>
        <taxon>Mucilaginibacter</taxon>
    </lineage>
</organism>
<name>A0A562TR98_9SPHI</name>
<evidence type="ECO:0000313" key="2">
    <source>
        <dbReference type="Proteomes" id="UP000317010"/>
    </source>
</evidence>
<dbReference type="Proteomes" id="UP000317010">
    <property type="component" value="Unassembled WGS sequence"/>
</dbReference>
<gene>
    <name evidence="1" type="ORF">JN11_04355</name>
</gene>
<dbReference type="SUPFAM" id="SSF53474">
    <property type="entry name" value="alpha/beta-Hydrolases"/>
    <property type="match status" value="1"/>
</dbReference>
<protein>
    <recommendedName>
        <fullName evidence="3">Esterase</fullName>
    </recommendedName>
</protein>
<keyword evidence="2" id="KW-1185">Reference proteome</keyword>
<dbReference type="OrthoDB" id="699118at2"/>
<reference evidence="1 2" key="1">
    <citation type="submission" date="2019-07" db="EMBL/GenBank/DDBJ databases">
        <title>Genomic Encyclopedia of Archaeal and Bacterial Type Strains, Phase II (KMG-II): from individual species to whole genera.</title>
        <authorList>
            <person name="Goeker M."/>
        </authorList>
    </citation>
    <scope>NUCLEOTIDE SEQUENCE [LARGE SCALE GENOMIC DNA]</scope>
    <source>
        <strain evidence="1 2">ATCC BAA-1854</strain>
    </source>
</reference>
<dbReference type="EMBL" id="VLLI01000015">
    <property type="protein sequence ID" value="TWI95616.1"/>
    <property type="molecule type" value="Genomic_DNA"/>
</dbReference>